<dbReference type="OMA" id="FRMATIQ"/>
<dbReference type="InterPro" id="IPR014044">
    <property type="entry name" value="CAP_dom"/>
</dbReference>
<dbReference type="GO" id="GO:0005576">
    <property type="term" value="C:extracellular region"/>
    <property type="evidence" value="ECO:0007669"/>
    <property type="project" value="UniProtKB-SubCell"/>
</dbReference>
<dbReference type="AlphaFoldDB" id="A0A336KUT9"/>
<protein>
    <submittedName>
        <fullName evidence="5">CSON015468 protein</fullName>
    </submittedName>
</protein>
<dbReference type="Pfam" id="PF00188">
    <property type="entry name" value="CAP"/>
    <property type="match status" value="1"/>
</dbReference>
<evidence type="ECO:0000256" key="1">
    <source>
        <dbReference type="ARBA" id="ARBA00004613"/>
    </source>
</evidence>
<dbReference type="SUPFAM" id="SSF55797">
    <property type="entry name" value="PR-1-like"/>
    <property type="match status" value="1"/>
</dbReference>
<evidence type="ECO:0000256" key="3">
    <source>
        <dbReference type="SAM" id="SignalP"/>
    </source>
</evidence>
<accession>A0A336KUT9</accession>
<dbReference type="EMBL" id="UFQS01000986">
    <property type="protein sequence ID" value="SSX08183.1"/>
    <property type="molecule type" value="Genomic_DNA"/>
</dbReference>
<proteinExistence type="predicted"/>
<comment type="subcellular location">
    <subcellularLocation>
        <location evidence="1">Secreted</location>
    </subcellularLocation>
</comment>
<feature type="domain" description="SCP" evidence="4">
    <location>
        <begin position="63"/>
        <end position="189"/>
    </location>
</feature>
<dbReference type="CDD" id="cd05380">
    <property type="entry name" value="CAP_euk"/>
    <property type="match status" value="1"/>
</dbReference>
<evidence type="ECO:0000313" key="6">
    <source>
        <dbReference type="EMBL" id="SSX28289.1"/>
    </source>
</evidence>
<evidence type="ECO:0000313" key="5">
    <source>
        <dbReference type="EMBL" id="SSX08183.1"/>
    </source>
</evidence>
<dbReference type="VEuPathDB" id="VectorBase:CSON015468"/>
<gene>
    <name evidence="5" type="primary">CSON015468</name>
</gene>
<dbReference type="InterPro" id="IPR035940">
    <property type="entry name" value="CAP_sf"/>
</dbReference>
<sequence>MFQQLKLILLLYFIRGVFNLDQKYCDPALCTRWDGKIDPHIGCPGNAQSYCPPDTQEIEMTQSWIEYIVHKHNVLRNDLAGGRIGEFPAAKRMPLIQWDPELAYLAKLNMMRCIYGHDKCHNTQKFKWSGQNIAWSYNYPSDSYHIESMLDSWWNEYRDCPISEITKFGKSSAKIGHFTAMAQDRCDRI</sequence>
<dbReference type="SMART" id="SM00198">
    <property type="entry name" value="SCP"/>
    <property type="match status" value="1"/>
</dbReference>
<evidence type="ECO:0000259" key="4">
    <source>
        <dbReference type="SMART" id="SM00198"/>
    </source>
</evidence>
<keyword evidence="3" id="KW-0732">Signal</keyword>
<dbReference type="EMBL" id="UFQT01000986">
    <property type="protein sequence ID" value="SSX28289.1"/>
    <property type="molecule type" value="Genomic_DNA"/>
</dbReference>
<organism evidence="5">
    <name type="scientific">Culicoides sonorensis</name>
    <name type="common">Biting midge</name>
    <dbReference type="NCBI Taxonomy" id="179676"/>
    <lineage>
        <taxon>Eukaryota</taxon>
        <taxon>Metazoa</taxon>
        <taxon>Ecdysozoa</taxon>
        <taxon>Arthropoda</taxon>
        <taxon>Hexapoda</taxon>
        <taxon>Insecta</taxon>
        <taxon>Pterygota</taxon>
        <taxon>Neoptera</taxon>
        <taxon>Endopterygota</taxon>
        <taxon>Diptera</taxon>
        <taxon>Nematocera</taxon>
        <taxon>Chironomoidea</taxon>
        <taxon>Ceratopogonidae</taxon>
        <taxon>Ceratopogoninae</taxon>
        <taxon>Culicoides</taxon>
        <taxon>Monoculicoides</taxon>
    </lineage>
</organism>
<keyword evidence="2" id="KW-0964">Secreted</keyword>
<dbReference type="Gene3D" id="3.40.33.10">
    <property type="entry name" value="CAP"/>
    <property type="match status" value="1"/>
</dbReference>
<evidence type="ECO:0000256" key="2">
    <source>
        <dbReference type="ARBA" id="ARBA00022525"/>
    </source>
</evidence>
<reference evidence="5" key="1">
    <citation type="submission" date="2018-04" db="EMBL/GenBank/DDBJ databases">
        <authorList>
            <person name="Go L.Y."/>
            <person name="Mitchell J.A."/>
        </authorList>
    </citation>
    <scope>NUCLEOTIDE SEQUENCE</scope>
    <source>
        <tissue evidence="5">Whole organism</tissue>
    </source>
</reference>
<reference evidence="6" key="2">
    <citation type="submission" date="2018-07" db="EMBL/GenBank/DDBJ databases">
        <authorList>
            <person name="Quirk P.G."/>
            <person name="Krulwich T.A."/>
        </authorList>
    </citation>
    <scope>NUCLEOTIDE SEQUENCE</scope>
</reference>
<feature type="signal peptide" evidence="3">
    <location>
        <begin position="1"/>
        <end position="19"/>
    </location>
</feature>
<feature type="chain" id="PRO_5033342792" evidence="3">
    <location>
        <begin position="20"/>
        <end position="189"/>
    </location>
</feature>
<name>A0A336KUT9_CULSO</name>